<evidence type="ECO:0000313" key="3">
    <source>
        <dbReference type="Proteomes" id="UP001165121"/>
    </source>
</evidence>
<dbReference type="EMBL" id="BSXT01001338">
    <property type="protein sequence ID" value="GMF41473.1"/>
    <property type="molecule type" value="Genomic_DNA"/>
</dbReference>
<dbReference type="Proteomes" id="UP001165121">
    <property type="component" value="Unassembled WGS sequence"/>
</dbReference>
<sequence>MEHSAAFVDAAYDAAKAHPTYQQHFAGKRVVVLDNAPPHSQTEELVREREDLMVLRLAPYSPMCNPIEGALHESIATLPYHLTTTPPGYTAGCFSVFKAAIKRYFALSHDDLLQAPRGQMSGLPIPLLHELHRSPSCEQDGSSLRPGNRHCEAR</sequence>
<proteinExistence type="predicted"/>
<dbReference type="GO" id="GO:0003676">
    <property type="term" value="F:nucleic acid binding"/>
    <property type="evidence" value="ECO:0007669"/>
    <property type="project" value="InterPro"/>
</dbReference>
<feature type="region of interest" description="Disordered" evidence="1">
    <location>
        <begin position="134"/>
        <end position="154"/>
    </location>
</feature>
<dbReference type="AlphaFoldDB" id="A0A9W6XLY8"/>
<organism evidence="2 3">
    <name type="scientific">Phytophthora fragariaefolia</name>
    <dbReference type="NCBI Taxonomy" id="1490495"/>
    <lineage>
        <taxon>Eukaryota</taxon>
        <taxon>Sar</taxon>
        <taxon>Stramenopiles</taxon>
        <taxon>Oomycota</taxon>
        <taxon>Peronosporomycetes</taxon>
        <taxon>Peronosporales</taxon>
        <taxon>Peronosporaceae</taxon>
        <taxon>Phytophthora</taxon>
    </lineage>
</organism>
<evidence type="ECO:0000256" key="1">
    <source>
        <dbReference type="SAM" id="MobiDB-lite"/>
    </source>
</evidence>
<protein>
    <submittedName>
        <fullName evidence="2">Unnamed protein product</fullName>
    </submittedName>
</protein>
<evidence type="ECO:0000313" key="2">
    <source>
        <dbReference type="EMBL" id="GMF41473.1"/>
    </source>
</evidence>
<keyword evidence="3" id="KW-1185">Reference proteome</keyword>
<comment type="caution">
    <text evidence="2">The sequence shown here is derived from an EMBL/GenBank/DDBJ whole genome shotgun (WGS) entry which is preliminary data.</text>
</comment>
<gene>
    <name evidence="2" type="ORF">Pfra01_001315600</name>
</gene>
<dbReference type="InterPro" id="IPR036397">
    <property type="entry name" value="RNaseH_sf"/>
</dbReference>
<dbReference type="Gene3D" id="3.30.420.10">
    <property type="entry name" value="Ribonuclease H-like superfamily/Ribonuclease H"/>
    <property type="match status" value="1"/>
</dbReference>
<reference evidence="2" key="1">
    <citation type="submission" date="2023-04" db="EMBL/GenBank/DDBJ databases">
        <title>Phytophthora fragariaefolia NBRC 109709.</title>
        <authorList>
            <person name="Ichikawa N."/>
            <person name="Sato H."/>
            <person name="Tonouchi N."/>
        </authorList>
    </citation>
    <scope>NUCLEOTIDE SEQUENCE</scope>
    <source>
        <strain evidence="2">NBRC 109709</strain>
    </source>
</reference>
<accession>A0A9W6XLY8</accession>
<name>A0A9W6XLY8_9STRA</name>